<accession>A0A292PQP1</accession>
<dbReference type="Proteomes" id="UP001412239">
    <property type="component" value="Unassembled WGS sequence"/>
</dbReference>
<keyword evidence="2" id="KW-0378">Hydrolase</keyword>
<evidence type="ECO:0000256" key="1">
    <source>
        <dbReference type="ARBA" id="ARBA00005641"/>
    </source>
</evidence>
<evidence type="ECO:0000259" key="5">
    <source>
        <dbReference type="Pfam" id="PF18564"/>
    </source>
</evidence>
<dbReference type="InterPro" id="IPR013780">
    <property type="entry name" value="Glyco_hydro_b"/>
</dbReference>
<gene>
    <name evidence="6" type="ORF">GSTUAT00005958001</name>
</gene>
<comment type="similarity">
    <text evidence="1">Belongs to the glycosyl hydrolase 5 (cellulase A) family.</text>
</comment>
<dbReference type="GO" id="GO:1901136">
    <property type="term" value="P:carbohydrate derivative catabolic process"/>
    <property type="evidence" value="ECO:0007669"/>
    <property type="project" value="UniProtKB-ARBA"/>
</dbReference>
<feature type="domain" description="Glycoside hydrolase family 5 C-terminal" evidence="5">
    <location>
        <begin position="660"/>
        <end position="731"/>
    </location>
</feature>
<dbReference type="InterPro" id="IPR052066">
    <property type="entry name" value="Glycosphingolipid_Hydrolases"/>
</dbReference>
<dbReference type="PANTHER" id="PTHR31308">
    <property type="match status" value="1"/>
</dbReference>
<dbReference type="GO" id="GO:0016042">
    <property type="term" value="P:lipid catabolic process"/>
    <property type="evidence" value="ECO:0007669"/>
    <property type="project" value="UniProtKB-ARBA"/>
</dbReference>
<reference evidence="6" key="1">
    <citation type="submission" date="2015-10" db="EMBL/GenBank/DDBJ databases">
        <authorList>
            <person name="Regsiter A."/>
            <person name="william w."/>
        </authorList>
    </citation>
    <scope>NUCLEOTIDE SEQUENCE</scope>
    <source>
        <strain evidence="6">Montdore</strain>
    </source>
</reference>
<evidence type="ECO:0000313" key="7">
    <source>
        <dbReference type="Proteomes" id="UP001412239"/>
    </source>
</evidence>
<dbReference type="SUPFAM" id="SSF51445">
    <property type="entry name" value="(Trans)glycosidases"/>
    <property type="match status" value="1"/>
</dbReference>
<dbReference type="Pfam" id="PF18564">
    <property type="entry name" value="Glyco_hydro_5_C"/>
    <property type="match status" value="1"/>
</dbReference>
<name>A0A292PQP1_9PEZI</name>
<dbReference type="AlphaFoldDB" id="A0A292PQP1"/>
<keyword evidence="3" id="KW-0326">Glycosidase</keyword>
<dbReference type="InterPro" id="IPR041036">
    <property type="entry name" value="GH5_C"/>
</dbReference>
<dbReference type="Gene3D" id="3.20.20.80">
    <property type="entry name" value="Glycosidases"/>
    <property type="match status" value="2"/>
</dbReference>
<dbReference type="PANTHER" id="PTHR31308:SF5">
    <property type="entry name" value="ERGOSTERYL-BETA-GLUCOSIDASE"/>
    <property type="match status" value="1"/>
</dbReference>
<dbReference type="InterPro" id="IPR017853">
    <property type="entry name" value="GH"/>
</dbReference>
<protein>
    <recommendedName>
        <fullName evidence="5">Glycoside hydrolase family 5 C-terminal domain-containing protein</fullName>
    </recommendedName>
</protein>
<dbReference type="Gene3D" id="2.60.40.1180">
    <property type="entry name" value="Golgi alpha-mannosidase II"/>
    <property type="match status" value="1"/>
</dbReference>
<organism evidence="6 7">
    <name type="scientific">Tuber aestivum</name>
    <name type="common">summer truffle</name>
    <dbReference type="NCBI Taxonomy" id="59557"/>
    <lineage>
        <taxon>Eukaryota</taxon>
        <taxon>Fungi</taxon>
        <taxon>Dikarya</taxon>
        <taxon>Ascomycota</taxon>
        <taxon>Pezizomycotina</taxon>
        <taxon>Pezizomycetes</taxon>
        <taxon>Pezizales</taxon>
        <taxon>Tuberaceae</taxon>
        <taxon>Tuber</taxon>
    </lineage>
</organism>
<dbReference type="GO" id="GO:0004553">
    <property type="term" value="F:hydrolase activity, hydrolyzing O-glycosyl compounds"/>
    <property type="evidence" value="ECO:0007669"/>
    <property type="project" value="UniProtKB-ARBA"/>
</dbReference>
<evidence type="ECO:0000256" key="4">
    <source>
        <dbReference type="SAM" id="MobiDB-lite"/>
    </source>
</evidence>
<dbReference type="EMBL" id="LN891062">
    <property type="protein sequence ID" value="CUS09952.1"/>
    <property type="molecule type" value="Genomic_DNA"/>
</dbReference>
<proteinExistence type="inferred from homology"/>
<feature type="region of interest" description="Disordered" evidence="4">
    <location>
        <begin position="1"/>
        <end position="25"/>
    </location>
</feature>
<evidence type="ECO:0000313" key="6">
    <source>
        <dbReference type="EMBL" id="CUS09952.1"/>
    </source>
</evidence>
<sequence length="786" mass="87463">MPTPLSTAHRVYSHRMNSPNRPRPVVIPTSLPSATLFDPSSISTHPSANAFTDDHRRTILLRGINVSGDAKYPQNNPLAGTPEFYDDNVSYVGKPFGSADEAKAWWCRLKGWGVGVVRMVVCWEALEPREMGKYDDEYIDFLRVILEKANEVGLLVFIDCHQDVWSRFTGGSGAPLWTFHLAGLDPSAFPATCSAALDSAGTSGHYSTPSGRLWPTNYSKFGPATMFTLFFAGEIFAPSAIYEGPIQEFQAKNIGQVLRIAYVRAYSHLASRLRDLPNILGFDAMNEPHPGYIGLPSLHRFNENTDLHLGYMPNALESMSLAAGIPTSIGYYSRSWPHPSRRSRSEVLNKECKSAWLPGRRDVWREEGVFTVEDGKVKLGSRGDSYFMTNPLTGSEVDFEKDCYVPFLRSFMRSVGDAVKGYNAGRWMFIEPVPNLGPPVWGDDETKKPAEQNICYSPHWYDIRVLYEKSLWYGVTFDVLSLASGSRNLLKHTYFGREGLTANYATNFARFTSHLSTFRPSPSSHTPILIGETGIPFDMNGQNLYVTGDVHMQLSQLNSIFHGMEKSLLNWTVWNLTLSHSTAATRADTPAANETGAAIQSGDGWNSEDFSLVSLYSPSTVEVPLEPSHFGPTNEGVPLTRARSFGNLYLGGRLLPALLRPYPAKTAGKLISSHFLMDSRNFHMEFAGNTSEKEIERTTEIFVPAYHFSGQRCLVKVNDGHEQEWVVNTPSVDAKTEGGVEWRWREEKQGMTVVHPVSGGLITIEIRVLENVESSSFIETLVGGFV</sequence>
<evidence type="ECO:0000256" key="2">
    <source>
        <dbReference type="ARBA" id="ARBA00022801"/>
    </source>
</evidence>
<evidence type="ECO:0000256" key="3">
    <source>
        <dbReference type="ARBA" id="ARBA00023295"/>
    </source>
</evidence>
<keyword evidence="7" id="KW-1185">Reference proteome</keyword>